<dbReference type="Proteomes" id="UP001165082">
    <property type="component" value="Unassembled WGS sequence"/>
</dbReference>
<evidence type="ECO:0000313" key="2">
    <source>
        <dbReference type="Proteomes" id="UP001165082"/>
    </source>
</evidence>
<reference evidence="1" key="1">
    <citation type="submission" date="2022-07" db="EMBL/GenBank/DDBJ databases">
        <title>Genome analysis of Parmales, a sister group of diatoms, reveals the evolutionary specialization of diatoms from phago-mixotrophs to photoautotrophs.</title>
        <authorList>
            <person name="Ban H."/>
            <person name="Sato S."/>
            <person name="Yoshikawa S."/>
            <person name="Kazumasa Y."/>
            <person name="Nakamura Y."/>
            <person name="Ichinomiya M."/>
            <person name="Saitoh K."/>
            <person name="Sato N."/>
            <person name="Blanc-Mathieu R."/>
            <person name="Endo H."/>
            <person name="Kuwata A."/>
            <person name="Ogata H."/>
        </authorList>
    </citation>
    <scope>NUCLEOTIDE SEQUENCE</scope>
</reference>
<proteinExistence type="predicted"/>
<evidence type="ECO:0008006" key="3">
    <source>
        <dbReference type="Google" id="ProtNLM"/>
    </source>
</evidence>
<protein>
    <recommendedName>
        <fullName evidence="3">Kinesin motor domain-containing protein</fullName>
    </recommendedName>
</protein>
<dbReference type="InterPro" id="IPR036961">
    <property type="entry name" value="Kinesin_motor_dom_sf"/>
</dbReference>
<evidence type="ECO:0000313" key="1">
    <source>
        <dbReference type="EMBL" id="GMH68888.1"/>
    </source>
</evidence>
<sequence>MSRSSPGDRVTRFRSSLSLHRSSKSITVDDEIFSFPSRSVIFDADDIQNSVNKKLLRSLSKWEHNVVVAHGPTSGGKTHTLISPPCSVNGVNFGGCMPPVFPSEWGLAARLLAQSCGSEGISVSAIEVKGSQAFDIVEHRSRLQKLPGRRMPIECEADCIELFRKLDHVVHDGTSDLLNHPTSKSTVVLEIHYADGRSTTLVDLLASSSSATTVSARELSSLFTTLSSGRPTNHKSTTLTKVLAETLTHRPHCHVLVCVPDVKGRERDVAQGLRYTLSLLPTFDRAEGLKDQAEKHLTQRMRNAREYLDQMSARGMGGGLTPKASASRRRYFEDNVNELSDVRREINEINSKSLGAYKRGSQRSAVLSRLKGLRQREEDLLKAIGKEKKTNEYEEKHFSFAFMEAEVGNIANTLNEG</sequence>
<dbReference type="OrthoDB" id="10369725at2759"/>
<comment type="caution">
    <text evidence="1">The sequence shown here is derived from an EMBL/GenBank/DDBJ whole genome shotgun (WGS) entry which is preliminary data.</text>
</comment>
<organism evidence="1 2">
    <name type="scientific">Triparma retinervis</name>
    <dbReference type="NCBI Taxonomy" id="2557542"/>
    <lineage>
        <taxon>Eukaryota</taxon>
        <taxon>Sar</taxon>
        <taxon>Stramenopiles</taxon>
        <taxon>Ochrophyta</taxon>
        <taxon>Bolidophyceae</taxon>
        <taxon>Parmales</taxon>
        <taxon>Triparmaceae</taxon>
        <taxon>Triparma</taxon>
    </lineage>
</organism>
<dbReference type="SUPFAM" id="SSF52540">
    <property type="entry name" value="P-loop containing nucleoside triphosphate hydrolases"/>
    <property type="match status" value="1"/>
</dbReference>
<accession>A0A9W7AGR9</accession>
<dbReference type="InterPro" id="IPR027417">
    <property type="entry name" value="P-loop_NTPase"/>
</dbReference>
<gene>
    <name evidence="1" type="ORF">TrRE_jg5732</name>
</gene>
<name>A0A9W7AGR9_9STRA</name>
<keyword evidence="2" id="KW-1185">Reference proteome</keyword>
<dbReference type="Gene3D" id="3.40.850.10">
    <property type="entry name" value="Kinesin motor domain"/>
    <property type="match status" value="1"/>
</dbReference>
<dbReference type="AlphaFoldDB" id="A0A9W7AGR9"/>
<dbReference type="EMBL" id="BRXZ01002725">
    <property type="protein sequence ID" value="GMH68888.1"/>
    <property type="molecule type" value="Genomic_DNA"/>
</dbReference>